<feature type="transmembrane region" description="Helical" evidence="6">
    <location>
        <begin position="57"/>
        <end position="76"/>
    </location>
</feature>
<dbReference type="InterPro" id="IPR051401">
    <property type="entry name" value="GtrA_CellWall_Glycosyl"/>
</dbReference>
<evidence type="ECO:0000256" key="4">
    <source>
        <dbReference type="ARBA" id="ARBA00022989"/>
    </source>
</evidence>
<evidence type="ECO:0000256" key="3">
    <source>
        <dbReference type="ARBA" id="ARBA00022692"/>
    </source>
</evidence>
<dbReference type="PANTHER" id="PTHR38459:SF1">
    <property type="entry name" value="PROPHAGE BACTOPRENOL-LINKED GLUCOSE TRANSLOCASE HOMOLOG"/>
    <property type="match status" value="1"/>
</dbReference>
<evidence type="ECO:0000256" key="1">
    <source>
        <dbReference type="ARBA" id="ARBA00004141"/>
    </source>
</evidence>
<accession>A0A7V5NXK1</accession>
<evidence type="ECO:0000259" key="7">
    <source>
        <dbReference type="Pfam" id="PF04138"/>
    </source>
</evidence>
<feature type="transmembrane region" description="Helical" evidence="6">
    <location>
        <begin position="88"/>
        <end position="111"/>
    </location>
</feature>
<name>A0A7V5NXK1_9PROT</name>
<keyword evidence="3 6" id="KW-0812">Transmembrane</keyword>
<protein>
    <submittedName>
        <fullName evidence="8">GtrA family protein</fullName>
    </submittedName>
</protein>
<dbReference type="InterPro" id="IPR007267">
    <property type="entry name" value="GtrA_DPMS_TM"/>
</dbReference>
<proteinExistence type="inferred from homology"/>
<keyword evidence="5 6" id="KW-0472">Membrane</keyword>
<keyword evidence="4 6" id="KW-1133">Transmembrane helix</keyword>
<sequence>MRQSIQQNTTLLAMLNRLNIWQIVRYLMVGLCAAFTHAVMAFVLFRLVLIDATLSNFGGFLSGAVVSYLGSYYFTFRRTDGHQRSLPRFALVWLIGIAINLGLFKTLLIRFGVPFEINVGLAIVLTPIAQYLMLRFWAFKK</sequence>
<comment type="similarity">
    <text evidence="2">Belongs to the GtrA family.</text>
</comment>
<reference evidence="8" key="1">
    <citation type="journal article" date="2020" name="mSystems">
        <title>Genome- and Community-Level Interaction Insights into Carbon Utilization and Element Cycling Functions of Hydrothermarchaeota in Hydrothermal Sediment.</title>
        <authorList>
            <person name="Zhou Z."/>
            <person name="Liu Y."/>
            <person name="Xu W."/>
            <person name="Pan J."/>
            <person name="Luo Z.H."/>
            <person name="Li M."/>
        </authorList>
    </citation>
    <scope>NUCLEOTIDE SEQUENCE [LARGE SCALE GENOMIC DNA]</scope>
    <source>
        <strain evidence="8">HyVt-538</strain>
    </source>
</reference>
<evidence type="ECO:0000256" key="6">
    <source>
        <dbReference type="SAM" id="Phobius"/>
    </source>
</evidence>
<organism evidence="8">
    <name type="scientific">Hellea balneolensis</name>
    <dbReference type="NCBI Taxonomy" id="287478"/>
    <lineage>
        <taxon>Bacteria</taxon>
        <taxon>Pseudomonadati</taxon>
        <taxon>Pseudomonadota</taxon>
        <taxon>Alphaproteobacteria</taxon>
        <taxon>Maricaulales</taxon>
        <taxon>Robiginitomaculaceae</taxon>
        <taxon>Hellea</taxon>
    </lineage>
</organism>
<evidence type="ECO:0000256" key="5">
    <source>
        <dbReference type="ARBA" id="ARBA00023136"/>
    </source>
</evidence>
<dbReference type="GO" id="GO:0005886">
    <property type="term" value="C:plasma membrane"/>
    <property type="evidence" value="ECO:0007669"/>
    <property type="project" value="TreeGrafter"/>
</dbReference>
<feature type="transmembrane region" description="Helical" evidence="6">
    <location>
        <begin position="23"/>
        <end position="45"/>
    </location>
</feature>
<feature type="transmembrane region" description="Helical" evidence="6">
    <location>
        <begin position="117"/>
        <end position="138"/>
    </location>
</feature>
<comment type="caution">
    <text evidence="8">The sequence shown here is derived from an EMBL/GenBank/DDBJ whole genome shotgun (WGS) entry which is preliminary data.</text>
</comment>
<dbReference type="Pfam" id="PF04138">
    <property type="entry name" value="GtrA_DPMS_TM"/>
    <property type="match status" value="1"/>
</dbReference>
<dbReference type="Proteomes" id="UP000885806">
    <property type="component" value="Unassembled WGS sequence"/>
</dbReference>
<evidence type="ECO:0000313" key="8">
    <source>
        <dbReference type="EMBL" id="HHI89112.1"/>
    </source>
</evidence>
<dbReference type="PANTHER" id="PTHR38459">
    <property type="entry name" value="PROPHAGE BACTOPRENOL-LINKED GLUCOSE TRANSLOCASE HOMOLOG"/>
    <property type="match status" value="1"/>
</dbReference>
<feature type="domain" description="GtrA/DPMS transmembrane" evidence="7">
    <location>
        <begin position="25"/>
        <end position="139"/>
    </location>
</feature>
<gene>
    <name evidence="8" type="ORF">ENK01_04080</name>
</gene>
<dbReference type="GO" id="GO:0000271">
    <property type="term" value="P:polysaccharide biosynthetic process"/>
    <property type="evidence" value="ECO:0007669"/>
    <property type="project" value="InterPro"/>
</dbReference>
<dbReference type="AlphaFoldDB" id="A0A7V5NXK1"/>
<dbReference type="EMBL" id="DROP01000274">
    <property type="protein sequence ID" value="HHI89112.1"/>
    <property type="molecule type" value="Genomic_DNA"/>
</dbReference>
<evidence type="ECO:0000256" key="2">
    <source>
        <dbReference type="ARBA" id="ARBA00009399"/>
    </source>
</evidence>
<comment type="subcellular location">
    <subcellularLocation>
        <location evidence="1">Membrane</location>
        <topology evidence="1">Multi-pass membrane protein</topology>
    </subcellularLocation>
</comment>